<feature type="region of interest" description="Disordered" evidence="11">
    <location>
        <begin position="1"/>
        <end position="24"/>
    </location>
</feature>
<keyword evidence="4" id="KW-0808">Transferase</keyword>
<feature type="binding site" evidence="10">
    <location>
        <position position="59"/>
    </location>
    <ligand>
        <name>ATP</name>
        <dbReference type="ChEBI" id="CHEBI:30616"/>
    </ligand>
</feature>
<dbReference type="EC" id="2.7.11.1" evidence="2"/>
<comment type="catalytic activity">
    <reaction evidence="9">
        <text>L-seryl-[protein] + ATP = O-phospho-L-seryl-[protein] + ADP + H(+)</text>
        <dbReference type="Rhea" id="RHEA:17989"/>
        <dbReference type="Rhea" id="RHEA-COMP:9863"/>
        <dbReference type="Rhea" id="RHEA-COMP:11604"/>
        <dbReference type="ChEBI" id="CHEBI:15378"/>
        <dbReference type="ChEBI" id="CHEBI:29999"/>
        <dbReference type="ChEBI" id="CHEBI:30616"/>
        <dbReference type="ChEBI" id="CHEBI:83421"/>
        <dbReference type="ChEBI" id="CHEBI:456216"/>
        <dbReference type="EC" id="2.7.11.1"/>
    </reaction>
</comment>
<feature type="compositionally biased region" description="Polar residues" evidence="11">
    <location>
        <begin position="10"/>
        <end position="24"/>
    </location>
</feature>
<dbReference type="PROSITE" id="PS00107">
    <property type="entry name" value="PROTEIN_KINASE_ATP"/>
    <property type="match status" value="1"/>
</dbReference>
<feature type="domain" description="Protein kinase" evidence="12">
    <location>
        <begin position="29"/>
        <end position="293"/>
    </location>
</feature>
<evidence type="ECO:0000313" key="13">
    <source>
        <dbReference type="EMBL" id="GMT10163.1"/>
    </source>
</evidence>
<evidence type="ECO:0000256" key="2">
    <source>
        <dbReference type="ARBA" id="ARBA00012513"/>
    </source>
</evidence>
<keyword evidence="5 10" id="KW-0547">Nucleotide-binding</keyword>
<gene>
    <name evidence="13" type="ORF">PFISCL1PPCAC_1460</name>
</gene>
<name>A0AAV5UVC9_9BILA</name>
<keyword evidence="3" id="KW-0723">Serine/threonine-protein kinase</keyword>
<evidence type="ECO:0000256" key="1">
    <source>
        <dbReference type="ARBA" id="ARBA00010791"/>
    </source>
</evidence>
<evidence type="ECO:0000259" key="12">
    <source>
        <dbReference type="PROSITE" id="PS50011"/>
    </source>
</evidence>
<dbReference type="GO" id="GO:0005737">
    <property type="term" value="C:cytoplasm"/>
    <property type="evidence" value="ECO:0007669"/>
    <property type="project" value="TreeGrafter"/>
</dbReference>
<dbReference type="InterPro" id="IPR000719">
    <property type="entry name" value="Prot_kinase_dom"/>
</dbReference>
<dbReference type="Gene3D" id="1.10.510.10">
    <property type="entry name" value="Transferase(Phosphotransferase) domain 1"/>
    <property type="match status" value="1"/>
</dbReference>
<evidence type="ECO:0000313" key="14">
    <source>
        <dbReference type="Proteomes" id="UP001432322"/>
    </source>
</evidence>
<dbReference type="SUPFAM" id="SSF56112">
    <property type="entry name" value="Protein kinase-like (PK-like)"/>
    <property type="match status" value="1"/>
</dbReference>
<dbReference type="PROSITE" id="PS50011">
    <property type="entry name" value="PROTEIN_KINASE_DOM"/>
    <property type="match status" value="1"/>
</dbReference>
<evidence type="ECO:0000256" key="10">
    <source>
        <dbReference type="PROSITE-ProRule" id="PRU10141"/>
    </source>
</evidence>
<evidence type="ECO:0000256" key="3">
    <source>
        <dbReference type="ARBA" id="ARBA00022527"/>
    </source>
</evidence>
<keyword evidence="6" id="KW-0418">Kinase</keyword>
<dbReference type="PANTHER" id="PTHR24346:SF107">
    <property type="entry name" value="SERINE_THREONINE-PROTEIN KINASE CHK1"/>
    <property type="match status" value="1"/>
</dbReference>
<dbReference type="InterPro" id="IPR017441">
    <property type="entry name" value="Protein_kinase_ATP_BS"/>
</dbReference>
<organism evidence="13 14">
    <name type="scientific">Pristionchus fissidentatus</name>
    <dbReference type="NCBI Taxonomy" id="1538716"/>
    <lineage>
        <taxon>Eukaryota</taxon>
        <taxon>Metazoa</taxon>
        <taxon>Ecdysozoa</taxon>
        <taxon>Nematoda</taxon>
        <taxon>Chromadorea</taxon>
        <taxon>Rhabditida</taxon>
        <taxon>Rhabditina</taxon>
        <taxon>Diplogasteromorpha</taxon>
        <taxon>Diplogasteroidea</taxon>
        <taxon>Neodiplogasteridae</taxon>
        <taxon>Pristionchus</taxon>
    </lineage>
</organism>
<dbReference type="GO" id="GO:0005524">
    <property type="term" value="F:ATP binding"/>
    <property type="evidence" value="ECO:0007669"/>
    <property type="project" value="UniProtKB-UniRule"/>
</dbReference>
<evidence type="ECO:0000256" key="6">
    <source>
        <dbReference type="ARBA" id="ARBA00022777"/>
    </source>
</evidence>
<dbReference type="Proteomes" id="UP001432322">
    <property type="component" value="Unassembled WGS sequence"/>
</dbReference>
<dbReference type="EMBL" id="BTSY01000001">
    <property type="protein sequence ID" value="GMT10163.1"/>
    <property type="molecule type" value="Genomic_DNA"/>
</dbReference>
<keyword evidence="14" id="KW-1185">Reference proteome</keyword>
<dbReference type="InterPro" id="IPR011009">
    <property type="entry name" value="Kinase-like_dom_sf"/>
</dbReference>
<dbReference type="InterPro" id="IPR008271">
    <property type="entry name" value="Ser/Thr_kinase_AS"/>
</dbReference>
<dbReference type="PANTHER" id="PTHR24346">
    <property type="entry name" value="MAP/MICROTUBULE AFFINITY-REGULATING KINASE"/>
    <property type="match status" value="1"/>
</dbReference>
<feature type="non-terminal residue" evidence="13">
    <location>
        <position position="1"/>
    </location>
</feature>
<dbReference type="PROSITE" id="PS00108">
    <property type="entry name" value="PROTEIN_KINASE_ST"/>
    <property type="match status" value="1"/>
</dbReference>
<evidence type="ECO:0000256" key="9">
    <source>
        <dbReference type="ARBA" id="ARBA00048679"/>
    </source>
</evidence>
<evidence type="ECO:0000256" key="11">
    <source>
        <dbReference type="SAM" id="MobiDB-lite"/>
    </source>
</evidence>
<evidence type="ECO:0000256" key="8">
    <source>
        <dbReference type="ARBA" id="ARBA00047899"/>
    </source>
</evidence>
<keyword evidence="7 10" id="KW-0067">ATP-binding</keyword>
<reference evidence="13" key="1">
    <citation type="submission" date="2023-10" db="EMBL/GenBank/DDBJ databases">
        <title>Genome assembly of Pristionchus species.</title>
        <authorList>
            <person name="Yoshida K."/>
            <person name="Sommer R.J."/>
        </authorList>
    </citation>
    <scope>NUCLEOTIDE SEQUENCE</scope>
    <source>
        <strain evidence="13">RS5133</strain>
    </source>
</reference>
<dbReference type="GO" id="GO:0035556">
    <property type="term" value="P:intracellular signal transduction"/>
    <property type="evidence" value="ECO:0007669"/>
    <property type="project" value="TreeGrafter"/>
</dbReference>
<evidence type="ECO:0000256" key="5">
    <source>
        <dbReference type="ARBA" id="ARBA00022741"/>
    </source>
</evidence>
<comment type="catalytic activity">
    <reaction evidence="8">
        <text>L-threonyl-[protein] + ATP = O-phospho-L-threonyl-[protein] + ADP + H(+)</text>
        <dbReference type="Rhea" id="RHEA:46608"/>
        <dbReference type="Rhea" id="RHEA-COMP:11060"/>
        <dbReference type="Rhea" id="RHEA-COMP:11605"/>
        <dbReference type="ChEBI" id="CHEBI:15378"/>
        <dbReference type="ChEBI" id="CHEBI:30013"/>
        <dbReference type="ChEBI" id="CHEBI:30616"/>
        <dbReference type="ChEBI" id="CHEBI:61977"/>
        <dbReference type="ChEBI" id="CHEBI:456216"/>
        <dbReference type="EC" id="2.7.11.1"/>
    </reaction>
</comment>
<feature type="region of interest" description="Disordered" evidence="11">
    <location>
        <begin position="300"/>
        <end position="323"/>
    </location>
</feature>
<evidence type="ECO:0000256" key="7">
    <source>
        <dbReference type="ARBA" id="ARBA00022840"/>
    </source>
</evidence>
<dbReference type="AlphaFoldDB" id="A0AAV5UVC9"/>
<evidence type="ECO:0000256" key="4">
    <source>
        <dbReference type="ARBA" id="ARBA00022679"/>
    </source>
</evidence>
<dbReference type="GO" id="GO:0004674">
    <property type="term" value="F:protein serine/threonine kinase activity"/>
    <property type="evidence" value="ECO:0007669"/>
    <property type="project" value="UniProtKB-KW"/>
</dbReference>
<accession>A0AAV5UVC9</accession>
<proteinExistence type="inferred from homology"/>
<comment type="similarity">
    <text evidence="1">Belongs to the protein kinase superfamily. CAMK Ser/Thr protein kinase family. NIM1 subfamily.</text>
</comment>
<comment type="caution">
    <text evidence="13">The sequence shown here is derived from an EMBL/GenBank/DDBJ whole genome shotgun (WGS) entry which is preliminary data.</text>
</comment>
<sequence>TMADMETAHQENVNPLSSPKTASGNDQQFSIVRTLGEGAYGEVLLVTDRRDLNLMAAMKVMNLDHSAIARKECKKEMLIQQLLSETGNHPNIIHFIGYRVDGNLMRLFIEYADGGELFDQIEPEKGVESTWKARHYFRQLMEGVKFMHQLGICHRDIKPENLFLTKSDVLKIGDFGLATVFRNEGKERLLTMPCGTKPYASPELMNRMYRAQPTDVWSCGIVLVAMLCGELPWQVPSPEDPSFRDWIRAVPGVEKKMPWNKIEKQALFLLKAILNSDEKTRASVDRILSHPWCTDRETFEKVSDNSAKRRRPNGDSPLAAPPLLSQPLSVVHRGIATSPSASSSTREGTAAASRAAFSQPARIDALLLSESQWSQSQRLDGWDALSRLARRMTRFCVTTDVNLTCQKVISVCQQHGVTTNSKTPTEIVGTQRDVSFIVAIYQMSNMHDDDLPGGSMQKVMVDFRRSRGDGLEFKRLFHRLRADFVPIICEQGTNWLEQHGLTKSQMPPPCGAS</sequence>
<protein>
    <recommendedName>
        <fullName evidence="2">non-specific serine/threonine protein kinase</fullName>
        <ecNumber evidence="2">2.7.11.1</ecNumber>
    </recommendedName>
</protein>
<dbReference type="SMART" id="SM00220">
    <property type="entry name" value="S_TKc"/>
    <property type="match status" value="1"/>
</dbReference>
<dbReference type="Pfam" id="PF00069">
    <property type="entry name" value="Pkinase"/>
    <property type="match status" value="1"/>
</dbReference>